<evidence type="ECO:0000313" key="3">
    <source>
        <dbReference type="Proteomes" id="UP000321534"/>
    </source>
</evidence>
<dbReference type="PANTHER" id="PTHR34980">
    <property type="entry name" value="INNER MEMBRANE PROTEIN-RELATED-RELATED"/>
    <property type="match status" value="1"/>
</dbReference>
<dbReference type="Proteomes" id="UP000321534">
    <property type="component" value="Unassembled WGS sequence"/>
</dbReference>
<accession>A0A512D345</accession>
<name>A0A512D345_9MICO</name>
<keyword evidence="1" id="KW-0472">Membrane</keyword>
<keyword evidence="3" id="KW-1185">Reference proteome</keyword>
<organism evidence="2 3">
    <name type="scientific">Terrabacter aerolatus</name>
    <dbReference type="NCBI Taxonomy" id="422442"/>
    <lineage>
        <taxon>Bacteria</taxon>
        <taxon>Bacillati</taxon>
        <taxon>Actinomycetota</taxon>
        <taxon>Actinomycetes</taxon>
        <taxon>Micrococcales</taxon>
        <taxon>Intrasporangiaceae</taxon>
        <taxon>Terrabacter</taxon>
    </lineage>
</organism>
<keyword evidence="1" id="KW-1133">Transmembrane helix</keyword>
<gene>
    <name evidence="2" type="ORF">TAE01_26990</name>
</gene>
<proteinExistence type="predicted"/>
<feature type="transmembrane region" description="Helical" evidence="1">
    <location>
        <begin position="28"/>
        <end position="46"/>
    </location>
</feature>
<feature type="transmembrane region" description="Helical" evidence="1">
    <location>
        <begin position="84"/>
        <end position="104"/>
    </location>
</feature>
<dbReference type="GO" id="GO:0005886">
    <property type="term" value="C:plasma membrane"/>
    <property type="evidence" value="ECO:0007669"/>
    <property type="project" value="TreeGrafter"/>
</dbReference>
<evidence type="ECO:0008006" key="4">
    <source>
        <dbReference type="Google" id="ProtNLM"/>
    </source>
</evidence>
<dbReference type="AlphaFoldDB" id="A0A512D345"/>
<evidence type="ECO:0000256" key="1">
    <source>
        <dbReference type="SAM" id="Phobius"/>
    </source>
</evidence>
<comment type="caution">
    <text evidence="2">The sequence shown here is derived from an EMBL/GenBank/DDBJ whole genome shotgun (WGS) entry which is preliminary data.</text>
</comment>
<dbReference type="PANTHER" id="PTHR34980:SF2">
    <property type="entry name" value="INNER MEMBRANE PROTEIN YHAH-RELATED"/>
    <property type="match status" value="1"/>
</dbReference>
<dbReference type="EMBL" id="BJYX01000014">
    <property type="protein sequence ID" value="GEO30889.1"/>
    <property type="molecule type" value="Genomic_DNA"/>
</dbReference>
<protein>
    <recommendedName>
        <fullName evidence="4">DUF805 domain-containing protein</fullName>
    </recommendedName>
</protein>
<dbReference type="InterPro" id="IPR008523">
    <property type="entry name" value="DUF805"/>
</dbReference>
<dbReference type="Pfam" id="PF05656">
    <property type="entry name" value="DUF805"/>
    <property type="match status" value="1"/>
</dbReference>
<reference evidence="2 3" key="1">
    <citation type="submission" date="2019-07" db="EMBL/GenBank/DDBJ databases">
        <title>Whole genome shotgun sequence of Terrabacter aerolatus NBRC 106305.</title>
        <authorList>
            <person name="Hosoyama A."/>
            <person name="Uohara A."/>
            <person name="Ohji S."/>
            <person name="Ichikawa N."/>
        </authorList>
    </citation>
    <scope>NUCLEOTIDE SEQUENCE [LARGE SCALE GENOMIC DNA]</scope>
    <source>
        <strain evidence="2 3">NBRC 106305</strain>
    </source>
</reference>
<keyword evidence="1" id="KW-0812">Transmembrane</keyword>
<dbReference type="OrthoDB" id="9812349at2"/>
<sequence>MSFGEAVRTVYTQKYATFSGRARRSEYWWVYLFNTIVAMVLNVLTAATHSNIFQILVGVFALAAIIPGLAVAARRLHDTGRSGWWILIGLIPLVGAIVLLVFLVGDSQPGPNAYGPPVKNVEGYPVTA</sequence>
<evidence type="ECO:0000313" key="2">
    <source>
        <dbReference type="EMBL" id="GEO30889.1"/>
    </source>
</evidence>
<feature type="transmembrane region" description="Helical" evidence="1">
    <location>
        <begin position="52"/>
        <end position="72"/>
    </location>
</feature>
<dbReference type="RefSeq" id="WP_147067245.1">
    <property type="nucleotide sequence ID" value="NZ_BAAARO010000001.1"/>
</dbReference>